<sequence length="1247" mass="138441">MKGIETSNISGSQQEESELQKANDFKKKYSGVLKTVDYILSGKGQKLMDGLLEDYAPSNPKRKPGLSVGSVFKIIGFAFRNPRTIGNLITLARNYTEITNNQTFQQEVLKSDNTWKFVQTVGERLPKIGKVLANMNFPEFKENSILDTKSLTKLSTILTDSDSLASLKQIVINFKDPASNQNKNINQIFDLMIKSPGFKTYMQEKGDSLTAYIVKTAKSQIDKDESGHTKTQLKKYGIELKDLDSIAQIVPVLLNNPESLKKFYNSFNNGDYTTLAKDLLEMSKNNPAVGKYLESNKNLFVGVINASVAATPGMNGYNIKGELYPLLPHLFRHPDTMIKIVEDYEKGNSKEATQKILGLIAKDDGLKQYFKENSKNLQDLITSSVTQYIASDTLLNQLPRTKERSEEAPTELLGNKLEKYGIKIEDLSKITEIVPILLDRPEDLEKFYNNFNKGDYAALAKDLLKMSEDSPAIKDYWDRNQDIFKGVITNVVKNTPILEKYELNGELLELFGPLLTSKNASQVKVMVEKYQKSDWPGIAIDFCKMIETDPEFKKHLDNNKGNLGKIVQAVVDNIPYVKQFTGDMKIDALVANILKDPQGLREGIESYQKGGKGMVWGLAKLGVAKVLDSEFRGAVFKAAGTWLLGDGSLKQQVVDRIAKLEPSESRNNLNDLTKETIKLLDNGSEEQISQLEDLVKKNQLFSNITIKGSFNEVLKMENMDISESFVNSTFENVSFKGSKFTNSSFLNASFKNVDFSGAEIDGTVLASMELQLQKNPKLLKGVKIVGDIPPGTNLSGVDFSDVNLSEVTSMKGVNIKNTELLDAVLPSKTIFESAYNLQNARMPKGYVTEEMIANNQDKVINLMLDAMEIKNNAPLDPKFREKIVEIYKSDTPIGKKMREDLSNDPQIITQGGFPKTVQNHYSELATAASAITVLYDSRNDVASIEPKLYANIIADKISENLFGKGDNRGNDTILIRNIVNKACSNFLKANPYATIQDDVLESPRFDNMVKEITEQIRAVSKYTSIGLVSGGIYLPKTSATPELIDSVTKNIKHNVGFNKDELAQIQNLTNLIAKNLFGTGAVSSRAPDTAMIMETLVETFKELKKENKNVDITGIIEANAKKLAGEVDAGYFSTTRTGLTELYYKNSTSTTVGLVSGGIYLDKQTILGSPFKSNLKSHINDQIGEELEKLAAKKITVSKKENPKKLAQTLATTIDSELARSLVVSTPPRHSTPSTMSRNKPKSEHVI</sequence>
<dbReference type="Gene3D" id="2.160.20.80">
    <property type="entry name" value="E3 ubiquitin-protein ligase SopA"/>
    <property type="match status" value="1"/>
</dbReference>
<dbReference type="SUPFAM" id="SSF141571">
    <property type="entry name" value="Pentapeptide repeat-like"/>
    <property type="match status" value="1"/>
</dbReference>
<name>A0ABU5NAP4_9RICK</name>
<reference evidence="2 3" key="1">
    <citation type="submission" date="2023-03" db="EMBL/GenBank/DDBJ databases">
        <title>Host association and intracellularity evolved multiple times independently in the Rickettsiales.</title>
        <authorList>
            <person name="Castelli M."/>
            <person name="Nardi T."/>
            <person name="Gammuto L."/>
            <person name="Bellinzona G."/>
            <person name="Sabaneyeva E."/>
            <person name="Potekhin A."/>
            <person name="Serra V."/>
            <person name="Petroni G."/>
            <person name="Sassera D."/>
        </authorList>
    </citation>
    <scope>NUCLEOTIDE SEQUENCE [LARGE SCALE GENOMIC DNA]</scope>
    <source>
        <strain evidence="2 3">Sr 2-6</strain>
    </source>
</reference>
<feature type="compositionally biased region" description="Polar residues" evidence="1">
    <location>
        <begin position="1228"/>
        <end position="1238"/>
    </location>
</feature>
<dbReference type="Proteomes" id="UP001291687">
    <property type="component" value="Unassembled WGS sequence"/>
</dbReference>
<evidence type="ECO:0000256" key="1">
    <source>
        <dbReference type="SAM" id="MobiDB-lite"/>
    </source>
</evidence>
<dbReference type="EMBL" id="JARJFB010000005">
    <property type="protein sequence ID" value="MEA0970192.1"/>
    <property type="molecule type" value="Genomic_DNA"/>
</dbReference>
<evidence type="ECO:0000313" key="3">
    <source>
        <dbReference type="Proteomes" id="UP001291687"/>
    </source>
</evidence>
<comment type="caution">
    <text evidence="2">The sequence shown here is derived from an EMBL/GenBank/DDBJ whole genome shotgun (WGS) entry which is preliminary data.</text>
</comment>
<organism evidence="2 3">
    <name type="scientific">Candidatus Megaera venefica</name>
    <dbReference type="NCBI Taxonomy" id="2055910"/>
    <lineage>
        <taxon>Bacteria</taxon>
        <taxon>Pseudomonadati</taxon>
        <taxon>Pseudomonadota</taxon>
        <taxon>Alphaproteobacteria</taxon>
        <taxon>Rickettsiales</taxon>
        <taxon>Rickettsiaceae</taxon>
        <taxon>Candidatus Megaera</taxon>
    </lineage>
</organism>
<protein>
    <submittedName>
        <fullName evidence="2">Pentapeptide repeat-containing protein</fullName>
    </submittedName>
</protein>
<gene>
    <name evidence="2" type="ORF">Megvenef_00144</name>
</gene>
<dbReference type="RefSeq" id="WP_322776098.1">
    <property type="nucleotide sequence ID" value="NZ_JARJFB010000005.1"/>
</dbReference>
<evidence type="ECO:0000313" key="2">
    <source>
        <dbReference type="EMBL" id="MEA0970192.1"/>
    </source>
</evidence>
<dbReference type="Pfam" id="PF13576">
    <property type="entry name" value="Pentapeptide_3"/>
    <property type="match status" value="1"/>
</dbReference>
<dbReference type="InterPro" id="IPR001646">
    <property type="entry name" value="5peptide_repeat"/>
</dbReference>
<feature type="region of interest" description="Disordered" evidence="1">
    <location>
        <begin position="1224"/>
        <end position="1247"/>
    </location>
</feature>
<keyword evidence="3" id="KW-1185">Reference proteome</keyword>
<proteinExistence type="predicted"/>
<accession>A0ABU5NAP4</accession>